<sequence>MPRGSRPGLIGLISSGVGAAAEYREHRKEQKLSREDSHQNDEVVAGPSTTPQQQVRQAPPTFSSEPPPSYAELEAGPVDRSLARGAPASDEKKGGVYDEESSEDDDSDSDLESLEDDEEDWELDEALEKTDSRNLPSYDESEAEFRTTDELVQDVLVTSRAATEQRKVRQPLPCPVILPQRRPRKKARGFVRAYAPVLANSGIDQATFLSFLKSFHQSSQASPVFTVIQVSAAIAGFAPGLIAMAVTTAVQVAAGVGEEIQARQRTNNFLGEMNEKLFQPAGLYAFIMKYKPDADVTSSQTGIAARFGLKPQVVDMSTNQVIAKYYRSISDDDLNDGGNRSMSDRLKAIRLASGTTQGTIQLPRAAPLIFPAIDKAVARDGAEETFKDKAKDAKKFLGDYLDRRAQTQYARDEPTSNLAVPEEARAFKSKLADPNHPAYQGGLVGLVTGGAVSSPRADKRERRSERRFGKDERRVLRYERRMDQGRDLSRLKQSRYNAFTSELERRGGGLGGGLGGRLGGGRQGFGHDDGNAYDDQAGFGRNRSRSGGRRGGGLLSGLVGAAVHAASIRGSSNESAPTAPHGGSGSRSRDYEDVSAGRNGASAIAPAGLYNGGRRQRRGDQRGGGGPVGMVKRMMREDVLYLMIVNLPSEQELAEAREELARQKAQ</sequence>
<evidence type="ECO:0000313" key="3">
    <source>
        <dbReference type="Proteomes" id="UP001324427"/>
    </source>
</evidence>
<dbReference type="PANTHER" id="PTHR38887:SF1">
    <property type="entry name" value="RAS MODIFICATION PROTEIN ERF4"/>
    <property type="match status" value="1"/>
</dbReference>
<name>A0AAV9JJL2_9PEZI</name>
<feature type="compositionally biased region" description="Polar residues" evidence="1">
    <location>
        <begin position="47"/>
        <end position="64"/>
    </location>
</feature>
<reference evidence="2 3" key="1">
    <citation type="submission" date="2021-11" db="EMBL/GenBank/DDBJ databases">
        <title>Black yeast isolated from Biological Soil Crust.</title>
        <authorList>
            <person name="Kurbessoian T."/>
        </authorList>
    </citation>
    <scope>NUCLEOTIDE SEQUENCE [LARGE SCALE GENOMIC DNA]</scope>
    <source>
        <strain evidence="2 3">CCFEE 5522</strain>
    </source>
</reference>
<comment type="caution">
    <text evidence="2">The sequence shown here is derived from an EMBL/GenBank/DDBJ whole genome shotgun (WGS) entry which is preliminary data.</text>
</comment>
<feature type="compositionally biased region" description="Basic and acidic residues" evidence="1">
    <location>
        <begin position="22"/>
        <end position="41"/>
    </location>
</feature>
<gene>
    <name evidence="2" type="ORF">LTR36_002836</name>
</gene>
<evidence type="ECO:0000313" key="2">
    <source>
        <dbReference type="EMBL" id="KAK4545486.1"/>
    </source>
</evidence>
<evidence type="ECO:0000256" key="1">
    <source>
        <dbReference type="SAM" id="MobiDB-lite"/>
    </source>
</evidence>
<dbReference type="AlphaFoldDB" id="A0AAV9JJL2"/>
<dbReference type="PANTHER" id="PTHR38887">
    <property type="entry name" value="CHROMOSOME 21, WHOLE GENOME SHOTGUN SEQUENCE"/>
    <property type="match status" value="1"/>
</dbReference>
<feature type="compositionally biased region" description="Gly residues" evidence="1">
    <location>
        <begin position="508"/>
        <end position="524"/>
    </location>
</feature>
<feature type="region of interest" description="Disordered" evidence="1">
    <location>
        <begin position="568"/>
        <end position="630"/>
    </location>
</feature>
<feature type="region of interest" description="Disordered" evidence="1">
    <location>
        <begin position="1"/>
        <end position="146"/>
    </location>
</feature>
<organism evidence="2 3">
    <name type="scientific">Oleoguttula mirabilis</name>
    <dbReference type="NCBI Taxonomy" id="1507867"/>
    <lineage>
        <taxon>Eukaryota</taxon>
        <taxon>Fungi</taxon>
        <taxon>Dikarya</taxon>
        <taxon>Ascomycota</taxon>
        <taxon>Pezizomycotina</taxon>
        <taxon>Dothideomycetes</taxon>
        <taxon>Dothideomycetidae</taxon>
        <taxon>Mycosphaerellales</taxon>
        <taxon>Teratosphaeriaceae</taxon>
        <taxon>Oleoguttula</taxon>
    </lineage>
</organism>
<dbReference type="InterPro" id="IPR053221">
    <property type="entry name" value="Burnettramic_acid_biosynth"/>
</dbReference>
<dbReference type="EMBL" id="JAVFHQ010000019">
    <property type="protein sequence ID" value="KAK4545486.1"/>
    <property type="molecule type" value="Genomic_DNA"/>
</dbReference>
<feature type="compositionally biased region" description="Basic and acidic residues" evidence="1">
    <location>
        <begin position="456"/>
        <end position="468"/>
    </location>
</feature>
<feature type="region of interest" description="Disordered" evidence="1">
    <location>
        <begin position="504"/>
        <end position="552"/>
    </location>
</feature>
<keyword evidence="3" id="KW-1185">Reference proteome</keyword>
<feature type="region of interest" description="Disordered" evidence="1">
    <location>
        <begin position="446"/>
        <end position="468"/>
    </location>
</feature>
<proteinExistence type="predicted"/>
<dbReference type="Proteomes" id="UP001324427">
    <property type="component" value="Unassembled WGS sequence"/>
</dbReference>
<feature type="compositionally biased region" description="Acidic residues" evidence="1">
    <location>
        <begin position="97"/>
        <end position="125"/>
    </location>
</feature>
<protein>
    <submittedName>
        <fullName evidence="2">Uncharacterized protein</fullName>
    </submittedName>
</protein>
<accession>A0AAV9JJL2</accession>